<name>A0A1I0US96_9GAMM</name>
<dbReference type="Proteomes" id="UP000515591">
    <property type="component" value="Chromosome"/>
</dbReference>
<dbReference type="EMBL" id="JAWJUL010000091">
    <property type="protein sequence ID" value="MDV3441868.1"/>
    <property type="molecule type" value="Genomic_DNA"/>
</dbReference>
<keyword evidence="1" id="KW-1133">Transmembrane helix</keyword>
<accession>A0A1I0US96</accession>
<evidence type="ECO:0000313" key="2">
    <source>
        <dbReference type="EMBL" id="BBT18734.1"/>
    </source>
</evidence>
<evidence type="ECO:0000313" key="7">
    <source>
        <dbReference type="Proteomes" id="UP001273935"/>
    </source>
</evidence>
<reference evidence="2 6" key="1">
    <citation type="submission" date="2019-12" db="EMBL/GenBank/DDBJ databases">
        <title>complete genome sequences of Pseudomonas otitidis str. WP8-S17-CRE-03 isolated from wastewater treatment plant effluent.</title>
        <authorList>
            <person name="Sekizuka T."/>
            <person name="Itokawa K."/>
            <person name="Yatsu K."/>
            <person name="Inamine Y."/>
            <person name="Kuroda M."/>
        </authorList>
    </citation>
    <scope>NUCLEOTIDE SEQUENCE [LARGE SCALE GENOMIC DNA]</scope>
    <source>
        <strain evidence="2 6">WP8-S17-CRE-03</strain>
    </source>
</reference>
<dbReference type="RefSeq" id="WP_069562258.1">
    <property type="nucleotide sequence ID" value="NZ_AP022213.1"/>
</dbReference>
<dbReference type="Proteomes" id="UP001273935">
    <property type="component" value="Unassembled WGS sequence"/>
</dbReference>
<evidence type="ECO:0000313" key="4">
    <source>
        <dbReference type="EMBL" id="MWK58642.1"/>
    </source>
</evidence>
<dbReference type="EMBL" id="AP022213">
    <property type="protein sequence ID" value="BBT18734.1"/>
    <property type="molecule type" value="Genomic_DNA"/>
</dbReference>
<reference evidence="3 7" key="3">
    <citation type="submission" date="2023-10" db="EMBL/GenBank/DDBJ databases">
        <title>Pseudomonas otitidis isolated from a paediatric patient with cystic fibrosis in Chile.</title>
        <authorList>
            <person name="Amsteins-Romero L."/>
            <person name="Opazo-Capurro A."/>
            <person name="Matus-Kohler M."/>
            <person name="Gonzalez-Rocha G."/>
        </authorList>
    </citation>
    <scope>NUCLEOTIDE SEQUENCE [LARGE SCALE GENOMIC DNA]</scope>
    <source>
        <strain evidence="3 7">P-714</strain>
    </source>
</reference>
<gene>
    <name evidence="4" type="ORF">GO594_21890</name>
    <name evidence="3" type="ORF">R0G64_20840</name>
    <name evidence="2" type="ORF">WP8S17C03_47830</name>
</gene>
<evidence type="ECO:0000313" key="5">
    <source>
        <dbReference type="Proteomes" id="UP000461288"/>
    </source>
</evidence>
<dbReference type="Proteomes" id="UP000461288">
    <property type="component" value="Unassembled WGS sequence"/>
</dbReference>
<protein>
    <submittedName>
        <fullName evidence="4">Uncharacterized protein</fullName>
    </submittedName>
</protein>
<keyword evidence="1" id="KW-0472">Membrane</keyword>
<evidence type="ECO:0000313" key="6">
    <source>
        <dbReference type="Proteomes" id="UP000515591"/>
    </source>
</evidence>
<keyword evidence="1" id="KW-0812">Transmembrane</keyword>
<feature type="transmembrane region" description="Helical" evidence="1">
    <location>
        <begin position="72"/>
        <end position="91"/>
    </location>
</feature>
<evidence type="ECO:0000256" key="1">
    <source>
        <dbReference type="SAM" id="Phobius"/>
    </source>
</evidence>
<evidence type="ECO:0000313" key="3">
    <source>
        <dbReference type="EMBL" id="MDV3441868.1"/>
    </source>
</evidence>
<feature type="transmembrane region" description="Helical" evidence="1">
    <location>
        <begin position="20"/>
        <end position="38"/>
    </location>
</feature>
<sequence length="94" mass="10571">MSLQALWSLYQAHPHQAVNGLALFFAVIGSWLLMATRLREQRASARLVVESDLEELEQDAPVDERSQKINRFFYAFGSFTLAVALGVSWASTQL</sequence>
<keyword evidence="7" id="KW-1185">Reference proteome</keyword>
<reference evidence="4 5" key="2">
    <citation type="submission" date="2019-12" db="EMBL/GenBank/DDBJ databases">
        <title>Draft genome sequence of Pseudomonas otitidis recovered from a chicken carcass.</title>
        <authorList>
            <person name="Vieira T.R."/>
            <person name="Oliviera E.F.C."/>
            <person name="Silva N.M.V."/>
            <person name="Sambrano G.E."/>
            <person name="Cibulski S.P."/>
            <person name="Cardoso M.R.I."/>
        </authorList>
    </citation>
    <scope>NUCLEOTIDE SEQUENCE [LARGE SCALE GENOMIC DNA]</scope>
    <source>
        <strain evidence="4 5">25_K</strain>
    </source>
</reference>
<dbReference type="AlphaFoldDB" id="A0A1I0US96"/>
<dbReference type="EMBL" id="WTFN01000066">
    <property type="protein sequence ID" value="MWK58642.1"/>
    <property type="molecule type" value="Genomic_DNA"/>
</dbReference>
<organism evidence="4 5">
    <name type="scientific">Metapseudomonas otitidis</name>
    <dbReference type="NCBI Taxonomy" id="319939"/>
    <lineage>
        <taxon>Bacteria</taxon>
        <taxon>Pseudomonadati</taxon>
        <taxon>Pseudomonadota</taxon>
        <taxon>Gammaproteobacteria</taxon>
        <taxon>Pseudomonadales</taxon>
        <taxon>Pseudomonadaceae</taxon>
        <taxon>Metapseudomonas</taxon>
    </lineage>
</organism>
<proteinExistence type="predicted"/>